<evidence type="ECO:0000256" key="10">
    <source>
        <dbReference type="ARBA" id="ARBA00047838"/>
    </source>
</evidence>
<evidence type="ECO:0000313" key="15">
    <source>
        <dbReference type="EMBL" id="ACN16737.1"/>
    </source>
</evidence>
<dbReference type="MEROPS" id="C26.965"/>
<dbReference type="InterPro" id="IPR017926">
    <property type="entry name" value="GATASE"/>
</dbReference>
<dbReference type="GO" id="GO:0000107">
    <property type="term" value="F:imidazoleglycerol-phosphate synthase activity"/>
    <property type="evidence" value="ECO:0007669"/>
    <property type="project" value="UniProtKB-UniRule"/>
</dbReference>
<evidence type="ECO:0000313" key="16">
    <source>
        <dbReference type="Proteomes" id="UP000000442"/>
    </source>
</evidence>
<evidence type="ECO:0000259" key="14">
    <source>
        <dbReference type="Pfam" id="PF00117"/>
    </source>
</evidence>
<dbReference type="PANTHER" id="PTHR42701:SF1">
    <property type="entry name" value="IMIDAZOLE GLYCEROL PHOSPHATE SYNTHASE SUBUNIT HISH"/>
    <property type="match status" value="1"/>
</dbReference>
<dbReference type="RefSeq" id="WP_015905486.1">
    <property type="nucleotide sequence ID" value="NC_012108.1"/>
</dbReference>
<evidence type="ECO:0000256" key="2">
    <source>
        <dbReference type="ARBA" id="ARBA00005091"/>
    </source>
</evidence>
<keyword evidence="6 12" id="KW-0378">Hydrolase</keyword>
<keyword evidence="5 12" id="KW-0028">Amino-acid biosynthesis</keyword>
<feature type="active site" description="Nucleophile" evidence="12 13">
    <location>
        <position position="85"/>
    </location>
</feature>
<dbReference type="OrthoDB" id="9807749at2"/>
<evidence type="ECO:0000256" key="8">
    <source>
        <dbReference type="ARBA" id="ARBA00023102"/>
    </source>
</evidence>
<dbReference type="EC" id="3.5.1.2" evidence="12"/>
<dbReference type="GO" id="GO:0016829">
    <property type="term" value="F:lyase activity"/>
    <property type="evidence" value="ECO:0007669"/>
    <property type="project" value="UniProtKB-KW"/>
</dbReference>
<comment type="catalytic activity">
    <reaction evidence="10 12">
        <text>5-[(5-phospho-1-deoxy-D-ribulos-1-ylimino)methylamino]-1-(5-phospho-beta-D-ribosyl)imidazole-4-carboxamide + L-glutamine = D-erythro-1-(imidazol-4-yl)glycerol 3-phosphate + 5-amino-1-(5-phospho-beta-D-ribosyl)imidazole-4-carboxamide + L-glutamate + H(+)</text>
        <dbReference type="Rhea" id="RHEA:24793"/>
        <dbReference type="ChEBI" id="CHEBI:15378"/>
        <dbReference type="ChEBI" id="CHEBI:29985"/>
        <dbReference type="ChEBI" id="CHEBI:58278"/>
        <dbReference type="ChEBI" id="CHEBI:58359"/>
        <dbReference type="ChEBI" id="CHEBI:58475"/>
        <dbReference type="ChEBI" id="CHEBI:58525"/>
        <dbReference type="EC" id="4.3.2.10"/>
    </reaction>
</comment>
<sequence length="209" mass="24109">MSSDKKIAIINYHMGNLRSVEKAFQKIGVIAIITNDHREIKSADKIVLPGVGAFNEGMEKLKELKLIDPLEEAVLENKKFFLGICLGMQLLGTKSYETEETPGLNWIEGDVVKFNVKDLKVPHVGWNNIFYTRKNFLFQNIPDQTDFYFVHSYHFRPDIKDTLSQTNYGIDFTSSVNRDNIYGCQFHPEKSQKFGFEMLKNFANLKNDE</sequence>
<dbReference type="Proteomes" id="UP000000442">
    <property type="component" value="Chromosome"/>
</dbReference>
<dbReference type="Gene3D" id="3.40.50.880">
    <property type="match status" value="1"/>
</dbReference>
<dbReference type="KEGG" id="dat:HRM2_36790"/>
<dbReference type="PROSITE" id="PS51273">
    <property type="entry name" value="GATASE_TYPE_1"/>
    <property type="match status" value="1"/>
</dbReference>
<dbReference type="AlphaFoldDB" id="C0QA19"/>
<keyword evidence="8 12" id="KW-0368">Histidine biosynthesis</keyword>
<dbReference type="InterPro" id="IPR010139">
    <property type="entry name" value="Imidazole-glycPsynth_HisH"/>
</dbReference>
<evidence type="ECO:0000256" key="4">
    <source>
        <dbReference type="ARBA" id="ARBA00022490"/>
    </source>
</evidence>
<evidence type="ECO:0000256" key="12">
    <source>
        <dbReference type="HAMAP-Rule" id="MF_00278"/>
    </source>
</evidence>
<dbReference type="STRING" id="177437.HRM2_36790"/>
<accession>C0QA19</accession>
<comment type="catalytic activity">
    <reaction evidence="11 12">
        <text>L-glutamine + H2O = L-glutamate + NH4(+)</text>
        <dbReference type="Rhea" id="RHEA:15889"/>
        <dbReference type="ChEBI" id="CHEBI:15377"/>
        <dbReference type="ChEBI" id="CHEBI:28938"/>
        <dbReference type="ChEBI" id="CHEBI:29985"/>
        <dbReference type="ChEBI" id="CHEBI:58359"/>
        <dbReference type="EC" id="3.5.1.2"/>
    </reaction>
</comment>
<feature type="active site" evidence="12 13">
    <location>
        <position position="187"/>
    </location>
</feature>
<comment type="subcellular location">
    <subcellularLocation>
        <location evidence="1 12">Cytoplasm</location>
    </subcellularLocation>
</comment>
<dbReference type="CDD" id="cd01748">
    <property type="entry name" value="GATase1_IGP_Synthase"/>
    <property type="match status" value="1"/>
</dbReference>
<dbReference type="EC" id="4.3.2.10" evidence="12"/>
<dbReference type="HOGENOM" id="CLU_071837_2_0_7"/>
<dbReference type="GO" id="GO:0000105">
    <property type="term" value="P:L-histidine biosynthetic process"/>
    <property type="evidence" value="ECO:0007669"/>
    <property type="project" value="UniProtKB-UniRule"/>
</dbReference>
<comment type="function">
    <text evidence="12">IGPS catalyzes the conversion of PRFAR and glutamine to IGP, AICAR and glutamate. The HisH subunit catalyzes the hydrolysis of glutamine to glutamate and ammonia as part of the synthesis of IGP and AICAR. The resulting ammonia molecule is channeled to the active site of HisF.</text>
</comment>
<dbReference type="EMBL" id="CP001087">
    <property type="protein sequence ID" value="ACN16737.1"/>
    <property type="molecule type" value="Genomic_DNA"/>
</dbReference>
<keyword evidence="9 12" id="KW-0456">Lyase</keyword>
<keyword evidence="15" id="KW-0808">Transferase</keyword>
<name>C0QA19_DESAH</name>
<dbReference type="SUPFAM" id="SSF52317">
    <property type="entry name" value="Class I glutamine amidotransferase-like"/>
    <property type="match status" value="1"/>
</dbReference>
<evidence type="ECO:0000256" key="9">
    <source>
        <dbReference type="ARBA" id="ARBA00023239"/>
    </source>
</evidence>
<feature type="domain" description="Glutamine amidotransferase" evidence="14">
    <location>
        <begin position="9"/>
        <end position="202"/>
    </location>
</feature>
<keyword evidence="15" id="KW-0328">Glycosyltransferase</keyword>
<keyword evidence="7 12" id="KW-0315">Glutamine amidotransferase</keyword>
<evidence type="ECO:0000256" key="7">
    <source>
        <dbReference type="ARBA" id="ARBA00022962"/>
    </source>
</evidence>
<dbReference type="Pfam" id="PF00117">
    <property type="entry name" value="GATase"/>
    <property type="match status" value="1"/>
</dbReference>
<dbReference type="eggNOG" id="COG0118">
    <property type="taxonomic scope" value="Bacteria"/>
</dbReference>
<dbReference type="UniPathway" id="UPA00031">
    <property type="reaction ID" value="UER00010"/>
</dbReference>
<keyword evidence="4 12" id="KW-0963">Cytoplasm</keyword>
<dbReference type="PANTHER" id="PTHR42701">
    <property type="entry name" value="IMIDAZOLE GLYCEROL PHOSPHATE SYNTHASE SUBUNIT HISH"/>
    <property type="match status" value="1"/>
</dbReference>
<dbReference type="InterPro" id="IPR029062">
    <property type="entry name" value="Class_I_gatase-like"/>
</dbReference>
<comment type="pathway">
    <text evidence="2 12">Amino-acid biosynthesis; L-histidine biosynthesis; L-histidine from 5-phospho-alpha-D-ribose 1-diphosphate: step 5/9.</text>
</comment>
<protein>
    <recommendedName>
        <fullName evidence="12">Imidazole glycerol phosphate synthase subunit HisH</fullName>
        <ecNumber evidence="12">4.3.2.10</ecNumber>
    </recommendedName>
    <alternativeName>
        <fullName evidence="12">IGP synthase glutaminase subunit</fullName>
        <ecNumber evidence="12">3.5.1.2</ecNumber>
    </alternativeName>
    <alternativeName>
        <fullName evidence="12">IGP synthase subunit HisH</fullName>
    </alternativeName>
    <alternativeName>
        <fullName evidence="12">ImGP synthase subunit HisH</fullName>
        <shortName evidence="12">IGPS subunit HisH</shortName>
    </alternativeName>
</protein>
<gene>
    <name evidence="12" type="primary">hisH</name>
    <name evidence="15" type="synonym">hisH2</name>
    <name evidence="15" type="ordered locus">HRM2_36790</name>
</gene>
<evidence type="ECO:0000256" key="1">
    <source>
        <dbReference type="ARBA" id="ARBA00004496"/>
    </source>
</evidence>
<reference evidence="15 16" key="1">
    <citation type="journal article" date="2009" name="Environ. Microbiol.">
        <title>Genome sequence of Desulfobacterium autotrophicum HRM2, a marine sulfate reducer oxidizing organic carbon completely to carbon dioxide.</title>
        <authorList>
            <person name="Strittmatter A.W."/>
            <person name="Liesegang H."/>
            <person name="Rabus R."/>
            <person name="Decker I."/>
            <person name="Amann J."/>
            <person name="Andres S."/>
            <person name="Henne A."/>
            <person name="Fricke W.F."/>
            <person name="Martinez-Arias R."/>
            <person name="Bartels D."/>
            <person name="Goesmann A."/>
            <person name="Krause L."/>
            <person name="Puehler A."/>
            <person name="Klenk H.P."/>
            <person name="Richter M."/>
            <person name="Schuler M."/>
            <person name="Gloeckner F.O."/>
            <person name="Meyerdierks A."/>
            <person name="Gottschalk G."/>
            <person name="Amann R."/>
        </authorList>
    </citation>
    <scope>NUCLEOTIDE SEQUENCE [LARGE SCALE GENOMIC DNA]</scope>
    <source>
        <strain evidence="16">ATCC 43914 / DSM 3382 / HRM2</strain>
    </source>
</reference>
<evidence type="ECO:0000256" key="11">
    <source>
        <dbReference type="ARBA" id="ARBA00049534"/>
    </source>
</evidence>
<dbReference type="NCBIfam" id="TIGR01855">
    <property type="entry name" value="IMP_synth_hisH"/>
    <property type="match status" value="1"/>
</dbReference>
<evidence type="ECO:0000256" key="6">
    <source>
        <dbReference type="ARBA" id="ARBA00022801"/>
    </source>
</evidence>
<keyword evidence="16" id="KW-1185">Reference proteome</keyword>
<evidence type="ECO:0000256" key="5">
    <source>
        <dbReference type="ARBA" id="ARBA00022605"/>
    </source>
</evidence>
<evidence type="ECO:0000256" key="3">
    <source>
        <dbReference type="ARBA" id="ARBA00011152"/>
    </source>
</evidence>
<comment type="subunit">
    <text evidence="3 12">Heterodimer of HisH and HisF.</text>
</comment>
<dbReference type="HAMAP" id="MF_00278">
    <property type="entry name" value="HisH"/>
    <property type="match status" value="1"/>
</dbReference>
<evidence type="ECO:0000256" key="13">
    <source>
        <dbReference type="PIRSR" id="PIRSR000495-1"/>
    </source>
</evidence>
<dbReference type="GO" id="GO:0004359">
    <property type="term" value="F:glutaminase activity"/>
    <property type="evidence" value="ECO:0007669"/>
    <property type="project" value="UniProtKB-EC"/>
</dbReference>
<organism evidence="15 16">
    <name type="scientific">Desulforapulum autotrophicum (strain ATCC 43914 / DSM 3382 / VKM B-1955 / HRM2)</name>
    <name type="common">Desulfobacterium autotrophicum</name>
    <dbReference type="NCBI Taxonomy" id="177437"/>
    <lineage>
        <taxon>Bacteria</taxon>
        <taxon>Pseudomonadati</taxon>
        <taxon>Thermodesulfobacteriota</taxon>
        <taxon>Desulfobacteria</taxon>
        <taxon>Desulfobacterales</taxon>
        <taxon>Desulfobacteraceae</taxon>
        <taxon>Desulforapulum</taxon>
    </lineage>
</organism>
<proteinExistence type="inferred from homology"/>
<dbReference type="FunFam" id="3.40.50.880:FF:000009">
    <property type="entry name" value="Imidazole glycerol phosphate synthase subunit HisH"/>
    <property type="match status" value="1"/>
</dbReference>
<feature type="active site" evidence="12 13">
    <location>
        <position position="189"/>
    </location>
</feature>
<dbReference type="PIRSF" id="PIRSF000495">
    <property type="entry name" value="Amidotransf_hisH"/>
    <property type="match status" value="1"/>
</dbReference>
<dbReference type="GO" id="GO:0005737">
    <property type="term" value="C:cytoplasm"/>
    <property type="evidence" value="ECO:0007669"/>
    <property type="project" value="UniProtKB-SubCell"/>
</dbReference>